<accession>A0A0A8HUW7</accession>
<dbReference type="HOGENOM" id="CLU_510647_0_0_7"/>
<dbReference type="AlphaFoldDB" id="A0A0A8HUW7"/>
<evidence type="ECO:0008006" key="3">
    <source>
        <dbReference type="Google" id="ProtNLM"/>
    </source>
</evidence>
<evidence type="ECO:0000313" key="1">
    <source>
        <dbReference type="EMBL" id="AJD01246.1"/>
    </source>
</evidence>
<evidence type="ECO:0000313" key="2">
    <source>
        <dbReference type="Proteomes" id="UP000031130"/>
    </source>
</evidence>
<proteinExistence type="predicted"/>
<organism evidence="1 2">
    <name type="scientific">Campylobacter lari NCTC 11845</name>
    <dbReference type="NCBI Taxonomy" id="1388749"/>
    <lineage>
        <taxon>Bacteria</taxon>
        <taxon>Pseudomonadati</taxon>
        <taxon>Campylobacterota</taxon>
        <taxon>Epsilonproteobacteria</taxon>
        <taxon>Campylobacterales</taxon>
        <taxon>Campylobacteraceae</taxon>
        <taxon>Campylobacter</taxon>
    </lineage>
</organism>
<reference evidence="1 2" key="1">
    <citation type="journal article" date="2014" name="Genome Biol. Evol.">
        <title>Comparative Genomics of the Campylobacter lari Group.</title>
        <authorList>
            <person name="Miller W.G."/>
            <person name="Yee E."/>
            <person name="Chapman M.H."/>
            <person name="Smith T.P."/>
            <person name="Bono J.L."/>
            <person name="Huynh S."/>
            <person name="Parker C.T."/>
            <person name="Vandamme P."/>
            <person name="Luong K."/>
            <person name="Korlach J."/>
        </authorList>
    </citation>
    <scope>NUCLEOTIDE SEQUENCE [LARGE SCALE GENOMIC DNA]</scope>
    <source>
        <strain evidence="2">RM3659</strain>
    </source>
</reference>
<dbReference type="Proteomes" id="UP000031130">
    <property type="component" value="Chromosome"/>
</dbReference>
<sequence length="533" mass="63166">MIKLYGIREILGVCEEVKEVPKDLIEFAKNKNFSFDNTEKYKKIKSLIAKNGIEVFRGFTDIKTIAQISKTNEEFQRDIDKNHKNKIINYVNNSSKSDIYFPEVTLLYSYDVSKNLDELGCLDYAIKDLKQINSMETAATMRAFGFAVFKFDTEKDEKLYRLDGNHRIEALSSIAEEGENRMISFCILFVPKNEKYSQEHLYFYLLNSKALPVTSTKIFDLVTKADANILKEFVESDQLLNILKNTQKIWQSSDDKEKQSLNDQEKQILISVINEILNEKFEPNIINIIEDAIYEYYKYQHNTKCSLLGVICYLKYKHHTFKNFIEQLKLFNKWIKKFNYNLDNFKNFTDLYESFDSYIKTLKKEKYIFVAMEYNEIYIEQYKDSIEKSIHRMKGENKLNNFKLMEIMNEKKDDNIIEKIFKNIEKADIIIVDCSTNNNNVLYEYGFAKGLKNKHIILMSNENWRKDTKDKLIKIQDKDEYINKIIKNLEQGCFDIKVNKTNKWTNQIELEDILEKELKAYIADNNYDILDND</sequence>
<protein>
    <recommendedName>
        <fullName evidence="3">DGQHR domain-containing protein</fullName>
    </recommendedName>
</protein>
<name>A0A0A8HUW7_CAMLA</name>
<dbReference type="KEGG" id="cln:UPTC3659_0364"/>
<dbReference type="EMBL" id="CP007775">
    <property type="protein sequence ID" value="AJD01246.1"/>
    <property type="molecule type" value="Genomic_DNA"/>
</dbReference>
<gene>
    <name evidence="1" type="ORF">UPTC3659_0364</name>
</gene>
<dbReference type="Gene3D" id="3.40.50.450">
    <property type="match status" value="1"/>
</dbReference>